<name>A0A0W1R8R3_9EURY</name>
<evidence type="ECO:0000313" key="1">
    <source>
        <dbReference type="EMBL" id="KTG09832.1"/>
    </source>
</evidence>
<dbReference type="RefSeq" id="WP_058581187.1">
    <property type="nucleotide sequence ID" value="NZ_LOPU01000018.1"/>
</dbReference>
<dbReference type="AlphaFoldDB" id="A0A0W1R8R3"/>
<reference evidence="1 2" key="1">
    <citation type="submission" date="2015-12" db="EMBL/GenBank/DDBJ databases">
        <title>Haloprofundus marisrubri gen. nov., sp. nov., an extremely halophilic archaeon isolated from the Discovery deep brine-seawater interface in the Red Sea.</title>
        <authorList>
            <person name="Zhang G."/>
            <person name="Stingl U."/>
            <person name="Rashid M."/>
        </authorList>
    </citation>
    <scope>NUCLEOTIDE SEQUENCE [LARGE SCALE GENOMIC DNA]</scope>
    <source>
        <strain evidence="1 2">SB9</strain>
    </source>
</reference>
<protein>
    <submittedName>
        <fullName evidence="1">Uncharacterized protein</fullName>
    </submittedName>
</protein>
<comment type="caution">
    <text evidence="1">The sequence shown here is derived from an EMBL/GenBank/DDBJ whole genome shotgun (WGS) entry which is preliminary data.</text>
</comment>
<accession>A0A0W1R8R3</accession>
<dbReference type="EMBL" id="LOPU01000018">
    <property type="protein sequence ID" value="KTG09832.1"/>
    <property type="molecule type" value="Genomic_DNA"/>
</dbReference>
<gene>
    <name evidence="1" type="ORF">AUR64_09385</name>
</gene>
<proteinExistence type="predicted"/>
<dbReference type="OrthoDB" id="301933at2157"/>
<keyword evidence="2" id="KW-1185">Reference proteome</keyword>
<sequence length="105" mass="11837">MSMQTYTLQVEETETHDGISADVYDEDDIIAASTHVAYDDHGLKATGDGRSPETATETVTADVLSLDVQVERIDDRFEFRLLGDGEELARESVTNEEWRLDRIEE</sequence>
<organism evidence="1 2">
    <name type="scientific">Haloprofundus marisrubri</name>
    <dbReference type="NCBI Taxonomy" id="1514971"/>
    <lineage>
        <taxon>Archaea</taxon>
        <taxon>Methanobacteriati</taxon>
        <taxon>Methanobacteriota</taxon>
        <taxon>Stenosarchaea group</taxon>
        <taxon>Halobacteria</taxon>
        <taxon>Halobacteriales</taxon>
        <taxon>Haloferacaceae</taxon>
        <taxon>Haloprofundus</taxon>
    </lineage>
</organism>
<dbReference type="Proteomes" id="UP000054387">
    <property type="component" value="Unassembled WGS sequence"/>
</dbReference>
<evidence type="ECO:0000313" key="2">
    <source>
        <dbReference type="Proteomes" id="UP000054387"/>
    </source>
</evidence>